<evidence type="ECO:0000313" key="1">
    <source>
        <dbReference type="EMBL" id="GFD22046.1"/>
    </source>
</evidence>
<dbReference type="AlphaFoldDB" id="A0A699UL56"/>
<gene>
    <name evidence="1" type="ORF">Tci_894015</name>
</gene>
<organism evidence="1">
    <name type="scientific">Tanacetum cinerariifolium</name>
    <name type="common">Dalmatian daisy</name>
    <name type="synonym">Chrysanthemum cinerariifolium</name>
    <dbReference type="NCBI Taxonomy" id="118510"/>
    <lineage>
        <taxon>Eukaryota</taxon>
        <taxon>Viridiplantae</taxon>
        <taxon>Streptophyta</taxon>
        <taxon>Embryophyta</taxon>
        <taxon>Tracheophyta</taxon>
        <taxon>Spermatophyta</taxon>
        <taxon>Magnoliopsida</taxon>
        <taxon>eudicotyledons</taxon>
        <taxon>Gunneridae</taxon>
        <taxon>Pentapetalae</taxon>
        <taxon>asterids</taxon>
        <taxon>campanulids</taxon>
        <taxon>Asterales</taxon>
        <taxon>Asteraceae</taxon>
        <taxon>Asteroideae</taxon>
        <taxon>Anthemideae</taxon>
        <taxon>Anthemidinae</taxon>
        <taxon>Tanacetum</taxon>
    </lineage>
</organism>
<accession>A0A699UL56</accession>
<name>A0A699UL56_TANCI</name>
<feature type="non-terminal residue" evidence="1">
    <location>
        <position position="136"/>
    </location>
</feature>
<proteinExistence type="predicted"/>
<sequence>LFTKFLFSSCFCTGMDLLAFIRTADPTKVRVAERQRAEDEPRVLESTVGHVVPLLPIAPARASSELEASVDRLLMRGLVGMDKMLMFSPFVFSSDSSHYSGANIAEAEVDSIIRSFAPAIATVTNVTTAIDTEATA</sequence>
<dbReference type="EMBL" id="BKCJ011334117">
    <property type="protein sequence ID" value="GFD22046.1"/>
    <property type="molecule type" value="Genomic_DNA"/>
</dbReference>
<protein>
    <submittedName>
        <fullName evidence="1">Uncharacterized protein</fullName>
    </submittedName>
</protein>
<reference evidence="1" key="1">
    <citation type="journal article" date="2019" name="Sci. Rep.">
        <title>Draft genome of Tanacetum cinerariifolium, the natural source of mosquito coil.</title>
        <authorList>
            <person name="Yamashiro T."/>
            <person name="Shiraishi A."/>
            <person name="Satake H."/>
            <person name="Nakayama K."/>
        </authorList>
    </citation>
    <scope>NUCLEOTIDE SEQUENCE</scope>
</reference>
<comment type="caution">
    <text evidence="1">The sequence shown here is derived from an EMBL/GenBank/DDBJ whole genome shotgun (WGS) entry which is preliminary data.</text>
</comment>
<feature type="non-terminal residue" evidence="1">
    <location>
        <position position="1"/>
    </location>
</feature>